<protein>
    <submittedName>
        <fullName evidence="1">Uncharacterized protein</fullName>
    </submittedName>
</protein>
<sequence>MKVLMKSVSGHLLCTSRSGTSPSRFLNVALPLRMCTVLLSI</sequence>
<reference evidence="1" key="1">
    <citation type="submission" date="2014-11" db="EMBL/GenBank/DDBJ databases">
        <authorList>
            <person name="Amaro Gonzalez C."/>
        </authorList>
    </citation>
    <scope>NUCLEOTIDE SEQUENCE</scope>
</reference>
<name>A0A0E9WPQ1_ANGAN</name>
<proteinExistence type="predicted"/>
<reference evidence="1" key="2">
    <citation type="journal article" date="2015" name="Fish Shellfish Immunol.">
        <title>Early steps in the European eel (Anguilla anguilla)-Vibrio vulnificus interaction in the gills: Role of the RtxA13 toxin.</title>
        <authorList>
            <person name="Callol A."/>
            <person name="Pajuelo D."/>
            <person name="Ebbesson L."/>
            <person name="Teles M."/>
            <person name="MacKenzie S."/>
            <person name="Amaro C."/>
        </authorList>
    </citation>
    <scope>NUCLEOTIDE SEQUENCE</scope>
</reference>
<organism evidence="1">
    <name type="scientific">Anguilla anguilla</name>
    <name type="common">European freshwater eel</name>
    <name type="synonym">Muraena anguilla</name>
    <dbReference type="NCBI Taxonomy" id="7936"/>
    <lineage>
        <taxon>Eukaryota</taxon>
        <taxon>Metazoa</taxon>
        <taxon>Chordata</taxon>
        <taxon>Craniata</taxon>
        <taxon>Vertebrata</taxon>
        <taxon>Euteleostomi</taxon>
        <taxon>Actinopterygii</taxon>
        <taxon>Neopterygii</taxon>
        <taxon>Teleostei</taxon>
        <taxon>Anguilliformes</taxon>
        <taxon>Anguillidae</taxon>
        <taxon>Anguilla</taxon>
    </lineage>
</organism>
<evidence type="ECO:0000313" key="1">
    <source>
        <dbReference type="EMBL" id="JAH92394.1"/>
    </source>
</evidence>
<dbReference type="AlphaFoldDB" id="A0A0E9WPQ1"/>
<dbReference type="EMBL" id="GBXM01016183">
    <property type="protein sequence ID" value="JAH92394.1"/>
    <property type="molecule type" value="Transcribed_RNA"/>
</dbReference>
<accession>A0A0E9WPQ1</accession>